<proteinExistence type="predicted"/>
<evidence type="ECO:0000313" key="2">
    <source>
        <dbReference type="Proteomes" id="UP000324748"/>
    </source>
</evidence>
<dbReference type="Proteomes" id="UP000324748">
    <property type="component" value="Unassembled WGS sequence"/>
</dbReference>
<accession>A0A5B0PMY7</accession>
<sequence length="140" mass="15427">MDDFQLLEDSIGLPFTSHFILPATPESTKHQLDRTGLERLPPPDIITRSALGPSSGRLPNYLTLLSVIRTPSPSAIVHLRHDEDRNLHIVRPIAGPKTIDPNEVIRHLVGVFTVNNDQDAAGLVEAQRARSFSKTPEAGR</sequence>
<organism evidence="1 2">
    <name type="scientific">Puccinia graminis f. sp. tritici</name>
    <dbReference type="NCBI Taxonomy" id="56615"/>
    <lineage>
        <taxon>Eukaryota</taxon>
        <taxon>Fungi</taxon>
        <taxon>Dikarya</taxon>
        <taxon>Basidiomycota</taxon>
        <taxon>Pucciniomycotina</taxon>
        <taxon>Pucciniomycetes</taxon>
        <taxon>Pucciniales</taxon>
        <taxon>Pucciniaceae</taxon>
        <taxon>Puccinia</taxon>
    </lineage>
</organism>
<gene>
    <name evidence="1" type="ORF">PGT21_004075</name>
</gene>
<dbReference type="AlphaFoldDB" id="A0A5B0PMY7"/>
<reference evidence="1 2" key="1">
    <citation type="submission" date="2019-05" db="EMBL/GenBank/DDBJ databases">
        <title>Emergence of the Ug99 lineage of the wheat stem rust pathogen through somatic hybridization.</title>
        <authorList>
            <person name="Li F."/>
            <person name="Upadhyaya N.M."/>
            <person name="Sperschneider J."/>
            <person name="Matny O."/>
            <person name="Nguyen-Phuc H."/>
            <person name="Mago R."/>
            <person name="Raley C."/>
            <person name="Miller M.E."/>
            <person name="Silverstein K.A.T."/>
            <person name="Henningsen E."/>
            <person name="Hirsch C.D."/>
            <person name="Visser B."/>
            <person name="Pretorius Z.A."/>
            <person name="Steffenson B.J."/>
            <person name="Schwessinger B."/>
            <person name="Dodds P.N."/>
            <person name="Figueroa M."/>
        </authorList>
    </citation>
    <scope>NUCLEOTIDE SEQUENCE [LARGE SCALE GENOMIC DNA]</scope>
    <source>
        <strain evidence="1">21-0</strain>
    </source>
</reference>
<comment type="caution">
    <text evidence="1">The sequence shown here is derived from an EMBL/GenBank/DDBJ whole genome shotgun (WGS) entry which is preliminary data.</text>
</comment>
<dbReference type="EMBL" id="VSWC01000042">
    <property type="protein sequence ID" value="KAA1103015.1"/>
    <property type="molecule type" value="Genomic_DNA"/>
</dbReference>
<keyword evidence="2" id="KW-1185">Reference proteome</keyword>
<protein>
    <submittedName>
        <fullName evidence="1">Uncharacterized protein</fullName>
    </submittedName>
</protein>
<name>A0A5B0PMY7_PUCGR</name>
<evidence type="ECO:0000313" key="1">
    <source>
        <dbReference type="EMBL" id="KAA1103015.1"/>
    </source>
</evidence>